<reference evidence="3 4" key="1">
    <citation type="submission" date="2020-02" db="EMBL/GenBank/DDBJ databases">
        <title>Out from the shadows clarifying the taxonomy of the family Cryomorphaceae and related taxa by utilizing the GTDB taxonomic framework.</title>
        <authorList>
            <person name="Bowman J.P."/>
        </authorList>
    </citation>
    <scope>NUCLEOTIDE SEQUENCE [LARGE SCALE GENOMIC DNA]</scope>
    <source>
        <strain evidence="3 4">QSSC 1-22</strain>
    </source>
</reference>
<dbReference type="PANTHER" id="PTHR42754">
    <property type="entry name" value="ENDOGLUCANASE"/>
    <property type="match status" value="1"/>
</dbReference>
<dbReference type="Proteomes" id="UP000486602">
    <property type="component" value="Unassembled WGS sequence"/>
</dbReference>
<evidence type="ECO:0000313" key="3">
    <source>
        <dbReference type="EMBL" id="NEN23122.1"/>
    </source>
</evidence>
<dbReference type="AlphaFoldDB" id="A0A7K3WQG4"/>
<name>A0A7K3WQG4_9FLAO</name>
<dbReference type="SUPFAM" id="SSF50998">
    <property type="entry name" value="Quinoprotein alcohol dehydrogenase-like"/>
    <property type="match status" value="1"/>
</dbReference>
<evidence type="ECO:0000259" key="2">
    <source>
        <dbReference type="Pfam" id="PF18962"/>
    </source>
</evidence>
<comment type="caution">
    <text evidence="3">The sequence shown here is derived from an EMBL/GenBank/DDBJ whole genome shotgun (WGS) entry which is preliminary data.</text>
</comment>
<sequence>MRILAIVCLTLISQGAYSQISFKKTYGDIGKGDYGEGITQLSNGDYISCGNQVYQDTLANYVGDAVIRRMDVNGNELWSINYSDPNSAYQDLSFYSIIKTMDGNLVIAGVSDYGFQNDYKDAYLAKINTDGDILWQHNYGGSFAQGLVKVVETSEGGLLSVGANHTATSANSQALYAIKTDAFGNVEWVYTHPDGLHPSIRHQAYSVAETPDGNYIISGKVTSTISTPEGIYAVALDNTGNLLWNNTYDYFGGQGRVVFIKNNGNILVCGWYAPNWIARPLIIELDANGVFLNDYEFNYDNTIREWAYSYYKDDFDVVTMLSFDIESNYRIIQIDNAFDIVWDRFITYDSGTAAEGHHIKKTNDNGFICTGTSIIQGDIQAVAFKVDENGVLSTPHLSNQLNQINIFPNPASDLLHISINRDAKVLRITLLDLNGKRIKQFELFERQLDISGISGGQYFLKVEFDNSVVTEKIIIK</sequence>
<evidence type="ECO:0000313" key="4">
    <source>
        <dbReference type="Proteomes" id="UP000486602"/>
    </source>
</evidence>
<proteinExistence type="predicted"/>
<dbReference type="NCBIfam" id="TIGR04183">
    <property type="entry name" value="Por_Secre_tail"/>
    <property type="match status" value="1"/>
</dbReference>
<feature type="domain" description="Secretion system C-terminal sorting" evidence="2">
    <location>
        <begin position="406"/>
        <end position="475"/>
    </location>
</feature>
<organism evidence="3 4">
    <name type="scientific">Cryomorpha ignava</name>
    <dbReference type="NCBI Taxonomy" id="101383"/>
    <lineage>
        <taxon>Bacteria</taxon>
        <taxon>Pseudomonadati</taxon>
        <taxon>Bacteroidota</taxon>
        <taxon>Flavobacteriia</taxon>
        <taxon>Flavobacteriales</taxon>
        <taxon>Cryomorphaceae</taxon>
        <taxon>Cryomorpha</taxon>
    </lineage>
</organism>
<dbReference type="RefSeq" id="WP_163284011.1">
    <property type="nucleotide sequence ID" value="NZ_JAAGVY010000008.1"/>
</dbReference>
<keyword evidence="1" id="KW-0732">Signal</keyword>
<dbReference type="EMBL" id="JAAGVY010000008">
    <property type="protein sequence ID" value="NEN23122.1"/>
    <property type="molecule type" value="Genomic_DNA"/>
</dbReference>
<dbReference type="Pfam" id="PF18962">
    <property type="entry name" value="Por_Secre_tail"/>
    <property type="match status" value="1"/>
</dbReference>
<dbReference type="InterPro" id="IPR026444">
    <property type="entry name" value="Secre_tail"/>
</dbReference>
<dbReference type="PANTHER" id="PTHR42754:SF1">
    <property type="entry name" value="LIPOPROTEIN"/>
    <property type="match status" value="1"/>
</dbReference>
<keyword evidence="4" id="KW-1185">Reference proteome</keyword>
<accession>A0A7K3WQG4</accession>
<evidence type="ECO:0000256" key="1">
    <source>
        <dbReference type="ARBA" id="ARBA00022729"/>
    </source>
</evidence>
<gene>
    <name evidence="3" type="ORF">G3O08_06375</name>
</gene>
<protein>
    <submittedName>
        <fullName evidence="3">T9SS type A sorting domain-containing protein</fullName>
    </submittedName>
</protein>
<dbReference type="InterPro" id="IPR011047">
    <property type="entry name" value="Quinoprotein_ADH-like_sf"/>
</dbReference>